<sequence>MMSSLLMLYLHLSHLPVPNAGPNTQTRTYHSITFVSVAPSVILQSTPGLCHTPAVSTVASSLSPRVDTSVFSCVILVRVRRVLRWSRLTASVDRAVNCRGAAIRSGPATQRVPNISCAVFTNVS</sequence>
<evidence type="ECO:0008006" key="3">
    <source>
        <dbReference type="Google" id="ProtNLM"/>
    </source>
</evidence>
<proteinExistence type="predicted"/>
<dbReference type="AlphaFoldDB" id="A0A8D9F8H7"/>
<evidence type="ECO:0000256" key="1">
    <source>
        <dbReference type="SAM" id="SignalP"/>
    </source>
</evidence>
<feature type="chain" id="PRO_5036263051" description="Secreted protein" evidence="1">
    <location>
        <begin position="21"/>
        <end position="124"/>
    </location>
</feature>
<keyword evidence="1" id="KW-0732">Signal</keyword>
<dbReference type="EMBL" id="HBUF01617666">
    <property type="protein sequence ID" value="CAG6780269.1"/>
    <property type="molecule type" value="Transcribed_RNA"/>
</dbReference>
<dbReference type="EMBL" id="HBUF01617664">
    <property type="protein sequence ID" value="CAG6780263.1"/>
    <property type="molecule type" value="Transcribed_RNA"/>
</dbReference>
<name>A0A8D9F8H7_9HEMI</name>
<feature type="signal peptide" evidence="1">
    <location>
        <begin position="1"/>
        <end position="20"/>
    </location>
</feature>
<accession>A0A8D9F8H7</accession>
<evidence type="ECO:0000313" key="2">
    <source>
        <dbReference type="EMBL" id="CAG6780269.1"/>
    </source>
</evidence>
<dbReference type="EMBL" id="HBUF01617665">
    <property type="protein sequence ID" value="CAG6780266.1"/>
    <property type="molecule type" value="Transcribed_RNA"/>
</dbReference>
<protein>
    <recommendedName>
        <fullName evidence="3">Secreted protein</fullName>
    </recommendedName>
</protein>
<organism evidence="2">
    <name type="scientific">Cacopsylla melanoneura</name>
    <dbReference type="NCBI Taxonomy" id="428564"/>
    <lineage>
        <taxon>Eukaryota</taxon>
        <taxon>Metazoa</taxon>
        <taxon>Ecdysozoa</taxon>
        <taxon>Arthropoda</taxon>
        <taxon>Hexapoda</taxon>
        <taxon>Insecta</taxon>
        <taxon>Pterygota</taxon>
        <taxon>Neoptera</taxon>
        <taxon>Paraneoptera</taxon>
        <taxon>Hemiptera</taxon>
        <taxon>Sternorrhyncha</taxon>
        <taxon>Psylloidea</taxon>
        <taxon>Psyllidae</taxon>
        <taxon>Psyllinae</taxon>
        <taxon>Cacopsylla</taxon>
    </lineage>
</organism>
<reference evidence="2" key="1">
    <citation type="submission" date="2021-05" db="EMBL/GenBank/DDBJ databases">
        <authorList>
            <person name="Alioto T."/>
            <person name="Alioto T."/>
            <person name="Gomez Garrido J."/>
        </authorList>
    </citation>
    <scope>NUCLEOTIDE SEQUENCE</scope>
</reference>